<accession>A0A364NUF8</accession>
<reference evidence="7 8" key="1">
    <citation type="submission" date="2017-11" db="EMBL/GenBank/DDBJ databases">
        <title>Draft genome sequence of magnetotactic bacterium Magnetospirillum kuznetsovii LBB-42.</title>
        <authorList>
            <person name="Grouzdev D.S."/>
            <person name="Rysina M.S."/>
            <person name="Baslerov R.V."/>
            <person name="Koziaeva V."/>
        </authorList>
    </citation>
    <scope>NUCLEOTIDE SEQUENCE [LARGE SCALE GENOMIC DNA]</scope>
    <source>
        <strain evidence="7 8">LBB-42</strain>
    </source>
</reference>
<dbReference type="InterPro" id="IPR037038">
    <property type="entry name" value="HepT-like_sf"/>
</dbReference>
<evidence type="ECO:0000256" key="2">
    <source>
        <dbReference type="ARBA" id="ARBA00022649"/>
    </source>
</evidence>
<dbReference type="PANTHER" id="PTHR34139:SF1">
    <property type="entry name" value="RNASE MJ1380-RELATED"/>
    <property type="match status" value="1"/>
</dbReference>
<dbReference type="InterPro" id="IPR051813">
    <property type="entry name" value="HepT_RNase_toxin"/>
</dbReference>
<sequence>MSRHYRDEAYLLHIRDCCAKIRDYSAIGAQAFLQSQLHQDAVVRNFQIIGEAAKNLSEETKAIGGFQWRDAIAFRNFIVHQYMGVDYRLLWDVIQQDLPALESHILSLLAAP</sequence>
<keyword evidence="3" id="KW-0540">Nuclease</keyword>
<dbReference type="EMBL" id="PGTO01000021">
    <property type="protein sequence ID" value="RAU20555.1"/>
    <property type="molecule type" value="Genomic_DNA"/>
</dbReference>
<keyword evidence="5" id="KW-0378">Hydrolase</keyword>
<dbReference type="RefSeq" id="WP_112146998.1">
    <property type="nucleotide sequence ID" value="NZ_PGTO01000021.1"/>
</dbReference>
<organism evidence="7 8">
    <name type="scientific">Paramagnetospirillum kuznetsovii</name>
    <dbReference type="NCBI Taxonomy" id="2053833"/>
    <lineage>
        <taxon>Bacteria</taxon>
        <taxon>Pseudomonadati</taxon>
        <taxon>Pseudomonadota</taxon>
        <taxon>Alphaproteobacteria</taxon>
        <taxon>Rhodospirillales</taxon>
        <taxon>Magnetospirillaceae</taxon>
        <taxon>Paramagnetospirillum</taxon>
    </lineage>
</organism>
<dbReference type="AlphaFoldDB" id="A0A364NUF8"/>
<keyword evidence="4" id="KW-0547">Nucleotide-binding</keyword>
<dbReference type="GO" id="GO:0000166">
    <property type="term" value="F:nucleotide binding"/>
    <property type="evidence" value="ECO:0007669"/>
    <property type="project" value="UniProtKB-KW"/>
</dbReference>
<dbReference type="Pfam" id="PF01934">
    <property type="entry name" value="HepT-like"/>
    <property type="match status" value="1"/>
</dbReference>
<dbReference type="GO" id="GO:0016787">
    <property type="term" value="F:hydrolase activity"/>
    <property type="evidence" value="ECO:0007669"/>
    <property type="project" value="UniProtKB-KW"/>
</dbReference>
<evidence type="ECO:0000313" key="8">
    <source>
        <dbReference type="Proteomes" id="UP000251075"/>
    </source>
</evidence>
<keyword evidence="1" id="KW-0597">Phosphoprotein</keyword>
<keyword evidence="2" id="KW-1277">Toxin-antitoxin system</keyword>
<evidence type="ECO:0000256" key="3">
    <source>
        <dbReference type="ARBA" id="ARBA00022722"/>
    </source>
</evidence>
<gene>
    <name evidence="7" type="ORF">CU669_17890</name>
</gene>
<protein>
    <submittedName>
        <fullName evidence="7">DUF86 domain-containing protein</fullName>
    </submittedName>
</protein>
<evidence type="ECO:0000313" key="7">
    <source>
        <dbReference type="EMBL" id="RAU20555.1"/>
    </source>
</evidence>
<dbReference type="Proteomes" id="UP000251075">
    <property type="component" value="Unassembled WGS sequence"/>
</dbReference>
<dbReference type="InterPro" id="IPR008201">
    <property type="entry name" value="HepT-like"/>
</dbReference>
<comment type="similarity">
    <text evidence="6">Belongs to the HepT RNase toxin family.</text>
</comment>
<dbReference type="PANTHER" id="PTHR34139">
    <property type="entry name" value="UPF0331 PROTEIN MJ0127"/>
    <property type="match status" value="1"/>
</dbReference>
<evidence type="ECO:0000256" key="1">
    <source>
        <dbReference type="ARBA" id="ARBA00022553"/>
    </source>
</evidence>
<name>A0A364NUF8_9PROT</name>
<dbReference type="Gene3D" id="1.20.120.580">
    <property type="entry name" value="bsu32300-like"/>
    <property type="match status" value="1"/>
</dbReference>
<evidence type="ECO:0000256" key="4">
    <source>
        <dbReference type="ARBA" id="ARBA00022741"/>
    </source>
</evidence>
<proteinExistence type="inferred from homology"/>
<dbReference type="GO" id="GO:0004540">
    <property type="term" value="F:RNA nuclease activity"/>
    <property type="evidence" value="ECO:0007669"/>
    <property type="project" value="InterPro"/>
</dbReference>
<comment type="caution">
    <text evidence="7">The sequence shown here is derived from an EMBL/GenBank/DDBJ whole genome shotgun (WGS) entry which is preliminary data.</text>
</comment>
<keyword evidence="8" id="KW-1185">Reference proteome</keyword>
<evidence type="ECO:0000256" key="6">
    <source>
        <dbReference type="ARBA" id="ARBA00024207"/>
    </source>
</evidence>
<evidence type="ECO:0000256" key="5">
    <source>
        <dbReference type="ARBA" id="ARBA00022801"/>
    </source>
</evidence>
<dbReference type="OrthoDB" id="4829434at2"/>
<dbReference type="GO" id="GO:0110001">
    <property type="term" value="C:toxin-antitoxin complex"/>
    <property type="evidence" value="ECO:0007669"/>
    <property type="project" value="InterPro"/>
</dbReference>